<dbReference type="InterPro" id="IPR036047">
    <property type="entry name" value="F-box-like_dom_sf"/>
</dbReference>
<dbReference type="SUPFAM" id="SSF81383">
    <property type="entry name" value="F-box domain"/>
    <property type="match status" value="1"/>
</dbReference>
<accession>A0A1U7LWG6</accession>
<reference evidence="1 2" key="1">
    <citation type="submission" date="2016-04" db="EMBL/GenBank/DDBJ databases">
        <title>Evolutionary innovation and constraint leading to complex multicellularity in the Ascomycota.</title>
        <authorList>
            <person name="Cisse O."/>
            <person name="Nguyen A."/>
            <person name="Hewitt D.A."/>
            <person name="Jedd G."/>
            <person name="Stajich J.E."/>
        </authorList>
    </citation>
    <scope>NUCLEOTIDE SEQUENCE [LARGE SCALE GENOMIC DNA]</scope>
    <source>
        <strain evidence="1 2">DAH-3</strain>
    </source>
</reference>
<comment type="caution">
    <text evidence="1">The sequence shown here is derived from an EMBL/GenBank/DDBJ whole genome shotgun (WGS) entry which is preliminary data.</text>
</comment>
<proteinExistence type="predicted"/>
<protein>
    <recommendedName>
        <fullName evidence="3">F-box domain-containing protein</fullName>
    </recommendedName>
</protein>
<evidence type="ECO:0008006" key="3">
    <source>
        <dbReference type="Google" id="ProtNLM"/>
    </source>
</evidence>
<evidence type="ECO:0000313" key="2">
    <source>
        <dbReference type="Proteomes" id="UP000186594"/>
    </source>
</evidence>
<evidence type="ECO:0000313" key="1">
    <source>
        <dbReference type="EMBL" id="OLL26969.1"/>
    </source>
</evidence>
<name>A0A1U7LWG6_NEOID</name>
<sequence>MTVITDLPNEVIRTVALYIQDPVSIARFRQVNRKFNRSVELNKNVISIQCLLAMHRDAIYTSMFVAYQNEKMDQLECVYRTRLRGDLVRSIIIENPDWWVEDEDGDDRSQWAVCIAGCWALARKSWNQREDDRSIEYSKLTIFRYFEKVMGLHYVKESSFNTLMWKIAIPMVRIFNPDDTDKTKAEMLKLFALGPEVWRSFINNTVTNPKDLLWSVNQKPVPGGPLVRLFDACFRETRRFRYTEQPEE</sequence>
<keyword evidence="2" id="KW-1185">Reference proteome</keyword>
<dbReference type="AlphaFoldDB" id="A0A1U7LWG6"/>
<dbReference type="Proteomes" id="UP000186594">
    <property type="component" value="Unassembled WGS sequence"/>
</dbReference>
<organism evidence="1 2">
    <name type="scientific">Neolecta irregularis (strain DAH-3)</name>
    <dbReference type="NCBI Taxonomy" id="1198029"/>
    <lineage>
        <taxon>Eukaryota</taxon>
        <taxon>Fungi</taxon>
        <taxon>Dikarya</taxon>
        <taxon>Ascomycota</taxon>
        <taxon>Taphrinomycotina</taxon>
        <taxon>Neolectales</taxon>
        <taxon>Neolectaceae</taxon>
        <taxon>Neolecta</taxon>
    </lineage>
</organism>
<gene>
    <name evidence="1" type="ORF">NEOLI_002745</name>
</gene>
<dbReference type="EMBL" id="LXFE01000130">
    <property type="protein sequence ID" value="OLL26969.1"/>
    <property type="molecule type" value="Genomic_DNA"/>
</dbReference>